<evidence type="ECO:0000313" key="1">
    <source>
        <dbReference type="EMBL" id="KAF9487594.1"/>
    </source>
</evidence>
<dbReference type="AlphaFoldDB" id="A0A9P5ZH37"/>
<dbReference type="Proteomes" id="UP000807025">
    <property type="component" value="Unassembled WGS sequence"/>
</dbReference>
<evidence type="ECO:0000313" key="2">
    <source>
        <dbReference type="Proteomes" id="UP000807025"/>
    </source>
</evidence>
<proteinExistence type="predicted"/>
<protein>
    <submittedName>
        <fullName evidence="1">Uncharacterized protein</fullName>
    </submittedName>
</protein>
<name>A0A9P5ZH37_PLEER</name>
<dbReference type="EMBL" id="MU154764">
    <property type="protein sequence ID" value="KAF9487594.1"/>
    <property type="molecule type" value="Genomic_DNA"/>
</dbReference>
<comment type="caution">
    <text evidence="1">The sequence shown here is derived from an EMBL/GenBank/DDBJ whole genome shotgun (WGS) entry which is preliminary data.</text>
</comment>
<gene>
    <name evidence="1" type="ORF">BDN71DRAFT_617881</name>
</gene>
<dbReference type="OrthoDB" id="2966098at2759"/>
<sequence length="598" mass="66690">MICGQKHGIPVFHTRIHKRGSEASALADPLVDMEVALAGNQESSNASTCTDLIVSVNNLTGLSDAARKTFQIFEPWSRAEFTVENDLLKDIVGFIKTQSQSYCRALSSSVGTSRNCVMLADGAVDLCRGISEGRNTTEVSANIDLLIETTKLGAEQAEGVVQKFRTLRQGIFQLTGRIPYAVEQVVFEHQVCEVSKRRYQRAAKHTGRIHRALVGLTETVAPIVAPIMSAAIPGLGIVLPVVLPLATLAAGKADERLRFMMQSREKQQIACEDAIKRLQDVSNDMGKVAEHVGQFTVWWQDMEYTFRNLQTQIHSTASGAAACDPILLSMVRSRFSEISKNNRNYISDITRLEDFYPKLGEHDGFHQRVSTVQPKDDFPFLIQAFAKSTHQYHNAYHRLNIMARDAKPKYRLSLDQNIDDIRGCLKAECEALHDVLRPISQSQQPHDIRSTSVDETSRIIRQKLFALFDKSENTNATLEECRRDLASKLPSPRHIRRSQHEYAHLSNIMNSLVAPAESNPPLVALEGAIKEQHANIQEFVQFFNHYFSSITISAVASTGDAQASSKLWDFDRGHITEVMDKVLVSADSLGGRELVLYA</sequence>
<reference evidence="1" key="1">
    <citation type="submission" date="2020-11" db="EMBL/GenBank/DDBJ databases">
        <authorList>
            <consortium name="DOE Joint Genome Institute"/>
            <person name="Ahrendt S."/>
            <person name="Riley R."/>
            <person name="Andreopoulos W."/>
            <person name="Labutti K."/>
            <person name="Pangilinan J."/>
            <person name="Ruiz-Duenas F.J."/>
            <person name="Barrasa J.M."/>
            <person name="Sanchez-Garcia M."/>
            <person name="Camarero S."/>
            <person name="Miyauchi S."/>
            <person name="Serrano A."/>
            <person name="Linde D."/>
            <person name="Babiker R."/>
            <person name="Drula E."/>
            <person name="Ayuso-Fernandez I."/>
            <person name="Pacheco R."/>
            <person name="Padilla G."/>
            <person name="Ferreira P."/>
            <person name="Barriuso J."/>
            <person name="Kellner H."/>
            <person name="Castanera R."/>
            <person name="Alfaro M."/>
            <person name="Ramirez L."/>
            <person name="Pisabarro A.G."/>
            <person name="Kuo A."/>
            <person name="Tritt A."/>
            <person name="Lipzen A."/>
            <person name="He G."/>
            <person name="Yan M."/>
            <person name="Ng V."/>
            <person name="Cullen D."/>
            <person name="Martin F."/>
            <person name="Rosso M.-N."/>
            <person name="Henrissat B."/>
            <person name="Hibbett D."/>
            <person name="Martinez A.T."/>
            <person name="Grigoriev I.V."/>
        </authorList>
    </citation>
    <scope>NUCLEOTIDE SEQUENCE</scope>
    <source>
        <strain evidence="1">ATCC 90797</strain>
    </source>
</reference>
<keyword evidence="2" id="KW-1185">Reference proteome</keyword>
<organism evidence="1 2">
    <name type="scientific">Pleurotus eryngii</name>
    <name type="common">Boletus of the steppes</name>
    <dbReference type="NCBI Taxonomy" id="5323"/>
    <lineage>
        <taxon>Eukaryota</taxon>
        <taxon>Fungi</taxon>
        <taxon>Dikarya</taxon>
        <taxon>Basidiomycota</taxon>
        <taxon>Agaricomycotina</taxon>
        <taxon>Agaricomycetes</taxon>
        <taxon>Agaricomycetidae</taxon>
        <taxon>Agaricales</taxon>
        <taxon>Pleurotineae</taxon>
        <taxon>Pleurotaceae</taxon>
        <taxon>Pleurotus</taxon>
    </lineage>
</organism>
<accession>A0A9P5ZH37</accession>